<dbReference type="STRING" id="682795.AciX8_1451"/>
<dbReference type="eggNOG" id="COG4675">
    <property type="taxonomic scope" value="Bacteria"/>
</dbReference>
<dbReference type="AlphaFoldDB" id="G8P0U7"/>
<evidence type="ECO:0000313" key="3">
    <source>
        <dbReference type="Proteomes" id="UP000007113"/>
    </source>
</evidence>
<gene>
    <name evidence="2" type="ordered locus">AciX8_1451</name>
</gene>
<dbReference type="HOGENOM" id="CLU_087872_1_1_0"/>
<dbReference type="KEGG" id="gma:AciX8_1451"/>
<evidence type="ECO:0000259" key="1">
    <source>
        <dbReference type="Pfam" id="PF07484"/>
    </source>
</evidence>
<evidence type="ECO:0000313" key="2">
    <source>
        <dbReference type="EMBL" id="AEU35794.1"/>
    </source>
</evidence>
<dbReference type="SUPFAM" id="SSF88874">
    <property type="entry name" value="Receptor-binding domain of short tail fibre protein gp12"/>
    <property type="match status" value="1"/>
</dbReference>
<dbReference type="Proteomes" id="UP000007113">
    <property type="component" value="Chromosome"/>
</dbReference>
<organism evidence="2 3">
    <name type="scientific">Granulicella mallensis (strain ATCC BAA-1857 / DSM 23137 / MP5ACTX8)</name>
    <dbReference type="NCBI Taxonomy" id="682795"/>
    <lineage>
        <taxon>Bacteria</taxon>
        <taxon>Pseudomonadati</taxon>
        <taxon>Acidobacteriota</taxon>
        <taxon>Terriglobia</taxon>
        <taxon>Terriglobales</taxon>
        <taxon>Acidobacteriaceae</taxon>
        <taxon>Granulicella</taxon>
    </lineage>
</organism>
<protein>
    <submittedName>
        <fullName evidence="2">Tail Collar domain protein</fullName>
    </submittedName>
</protein>
<dbReference type="InterPro" id="IPR011083">
    <property type="entry name" value="Phage_tail_collar_dom"/>
</dbReference>
<dbReference type="Gene3D" id="3.90.1340.10">
    <property type="entry name" value="Phage tail collar domain"/>
    <property type="match status" value="1"/>
</dbReference>
<dbReference type="EMBL" id="CP003130">
    <property type="protein sequence ID" value="AEU35794.1"/>
    <property type="molecule type" value="Genomic_DNA"/>
</dbReference>
<reference evidence="2 3" key="1">
    <citation type="submission" date="2011-11" db="EMBL/GenBank/DDBJ databases">
        <title>Complete sequence of Granulicella mallensis MP5ACTX8.</title>
        <authorList>
            <consortium name="US DOE Joint Genome Institute"/>
            <person name="Lucas S."/>
            <person name="Copeland A."/>
            <person name="Lapidus A."/>
            <person name="Cheng J.-F."/>
            <person name="Goodwin L."/>
            <person name="Pitluck S."/>
            <person name="Peters L."/>
            <person name="Lu M."/>
            <person name="Detter J.C."/>
            <person name="Han C."/>
            <person name="Tapia R."/>
            <person name="Land M."/>
            <person name="Hauser L."/>
            <person name="Kyrpides N."/>
            <person name="Ivanova N."/>
            <person name="Mikhailova N."/>
            <person name="Pagani I."/>
            <person name="Rawat S."/>
            <person name="Mannisto M."/>
            <person name="Haggblom M."/>
            <person name="Woyke T."/>
        </authorList>
    </citation>
    <scope>NUCLEOTIDE SEQUENCE [LARGE SCALE GENOMIC DNA]</scope>
    <source>
        <strain evidence="3">ATCC BAA-1857 / DSM 23137 / MP5ACTX8</strain>
    </source>
</reference>
<dbReference type="RefSeq" id="WP_014264673.1">
    <property type="nucleotide sequence ID" value="NC_016631.1"/>
</dbReference>
<dbReference type="InterPro" id="IPR037053">
    <property type="entry name" value="Phage_tail_collar_dom_sf"/>
</dbReference>
<accession>G8P0U7</accession>
<sequence>MGQPYVGEIRAVGFNFAPVGWASCNGSLLSISEYNVLFVLLGTTFGGDGVQTFGLPDLRGRTPVHQGAGFVMGQLAGTENVSLTIPTLAAHRHPITAQNGDGNTGSPSGAVFATSTADQYGPVANGTSASGPILAQTGSNLPHNNLQPYLCVNYIISLFGVFPSQN</sequence>
<proteinExistence type="predicted"/>
<feature type="domain" description="Phage tail collar" evidence="1">
    <location>
        <begin position="7"/>
        <end position="63"/>
    </location>
</feature>
<keyword evidence="3" id="KW-1185">Reference proteome</keyword>
<name>G8P0U7_GRAMM</name>
<dbReference type="OrthoDB" id="9810174at2"/>
<dbReference type="Pfam" id="PF07484">
    <property type="entry name" value="Collar"/>
    <property type="match status" value="1"/>
</dbReference>